<dbReference type="ExpressionAtlas" id="A2VEV2">
    <property type="expression patterns" value="baseline and differential"/>
</dbReference>
<protein>
    <submittedName>
        <fullName evidence="2">IP18436p</fullName>
    </submittedName>
    <submittedName>
        <fullName evidence="3">IP18536p</fullName>
    </submittedName>
</protein>
<reference evidence="6" key="4">
    <citation type="journal article" date="2002" name="Genome Biol.">
        <title>The transposable elements of the Drosophila melanogaster euchromatin: a genomics perspective.</title>
        <authorList>
            <person name="Kaminker J.S."/>
            <person name="Bergman C.M."/>
            <person name="Kronmiller B."/>
            <person name="Carlson J."/>
            <person name="Svirskas R."/>
            <person name="Patel S."/>
            <person name="Frise E."/>
            <person name="Wheeler D.A."/>
            <person name="Lewis S.E."/>
            <person name="Rubin G.M."/>
            <person name="Ashburner M."/>
            <person name="Celniker S.E."/>
        </authorList>
    </citation>
    <scope>NUCLEOTIDE SEQUENCE [LARGE SCALE GENOMIC DNA]</scope>
    <source>
        <strain evidence="6">Berkeley</strain>
    </source>
</reference>
<dbReference type="OMA" id="YMSRFHA"/>
<organism evidence="2">
    <name type="scientific">Drosophila melanogaster</name>
    <name type="common">Fruit fly</name>
    <dbReference type="NCBI Taxonomy" id="7227"/>
    <lineage>
        <taxon>Eukaryota</taxon>
        <taxon>Metazoa</taxon>
        <taxon>Ecdysozoa</taxon>
        <taxon>Arthropoda</taxon>
        <taxon>Hexapoda</taxon>
        <taxon>Insecta</taxon>
        <taxon>Pterygota</taxon>
        <taxon>Neoptera</taxon>
        <taxon>Endopterygota</taxon>
        <taxon>Diptera</taxon>
        <taxon>Brachycera</taxon>
        <taxon>Muscomorpha</taxon>
        <taxon>Ephydroidea</taxon>
        <taxon>Drosophilidae</taxon>
        <taxon>Drosophila</taxon>
        <taxon>Sophophora</taxon>
    </lineage>
</organism>
<reference evidence="6" key="2">
    <citation type="journal article" date="2002" name="Genome Biol.">
        <title>Finishing a whole-genome shotgun: release 3 of the Drosophila melanogaster euchromatic genome sequence.</title>
        <authorList>
            <person name="Celniker S.E."/>
            <person name="Wheeler D.A."/>
            <person name="Kronmiller B."/>
            <person name="Carlson J.W."/>
            <person name="Halpern A."/>
            <person name="Patel S."/>
            <person name="Adams M."/>
            <person name="Champe M."/>
            <person name="Dugan S.P."/>
            <person name="Frise E."/>
            <person name="Hodgson A."/>
            <person name="George R.A."/>
            <person name="Hoskins R.A."/>
            <person name="Laverty T."/>
            <person name="Muzny D.M."/>
            <person name="Nelson C.R."/>
            <person name="Pacleb J.M."/>
            <person name="Park S."/>
            <person name="Pfeiffer B.D."/>
            <person name="Richards S."/>
            <person name="Sodergren E.J."/>
            <person name="Svirskas R."/>
            <person name="Tabor P.E."/>
            <person name="Wan K."/>
            <person name="Stapleton M."/>
            <person name="Sutton G.G."/>
            <person name="Venter C."/>
            <person name="Weinstock G."/>
            <person name="Scherer S.E."/>
            <person name="Myers E.W."/>
            <person name="Gibbs R.A."/>
            <person name="Rubin G.M."/>
        </authorList>
    </citation>
    <scope>NUCLEOTIDE SEQUENCE [LARGE SCALE GENOMIC DNA]</scope>
    <source>
        <strain evidence="6">Berkeley</strain>
    </source>
</reference>
<dbReference type="SMR" id="A2VEV2"/>
<dbReference type="Pfam" id="PF00498">
    <property type="entry name" value="FHA"/>
    <property type="match status" value="1"/>
</dbReference>
<evidence type="ECO:0000313" key="2">
    <source>
        <dbReference type="EMBL" id="ABN49410.1"/>
    </source>
</evidence>
<dbReference type="InterPro" id="IPR008984">
    <property type="entry name" value="SMAD_FHA_dom_sf"/>
</dbReference>
<dbReference type="VEuPathDB" id="VectorBase:FBgn0085352"/>
<reference evidence="4 6" key="5">
    <citation type="journal article" date="2002" name="Genome Biol.">
        <title>Heterochromatic sequences in a Drosophila whole-genome shotgun assembly.</title>
        <authorList>
            <person name="Hoskins R.A."/>
            <person name="Smith C.D."/>
            <person name="Carlson J.W."/>
            <person name="Carvalho A.B."/>
            <person name="Halpern A."/>
            <person name="Kaminker J.S."/>
            <person name="Kennedy C."/>
            <person name="Mungall C.J."/>
            <person name="Sullivan B.A."/>
            <person name="Sutton G.G."/>
            <person name="Yasuhara J.C."/>
            <person name="Wakimoto B.T."/>
            <person name="Myers E.W."/>
            <person name="Celniker S.E."/>
            <person name="Rubin G.M."/>
            <person name="Karpen G.H."/>
        </authorList>
    </citation>
    <scope>NUCLEOTIDE SEQUENCE [LARGE SCALE GENOMIC DNA]</scope>
    <source>
        <strain evidence="6">Berkeley</strain>
    </source>
</reference>
<reference evidence="4 6" key="1">
    <citation type="journal article" date="2000" name="Science">
        <title>The genome sequence of Drosophila melanogaster.</title>
        <authorList>
            <person name="Adams M.D."/>
            <person name="Celniker S.E."/>
            <person name="Holt R.A."/>
            <person name="Evans C.A."/>
            <person name="Gocayne J.D."/>
            <person name="Amanatides P.G."/>
            <person name="Scherer S.E."/>
            <person name="Li P.W."/>
            <person name="Hoskins R.A."/>
            <person name="Galle R.F."/>
            <person name="George R.A."/>
            <person name="Lewis S.E."/>
            <person name="Richards S."/>
            <person name="Ashburner M."/>
            <person name="Henderson S.N."/>
            <person name="Sutton G.G."/>
            <person name="Wortman J.R."/>
            <person name="Yandell M.D."/>
            <person name="Zhang Q."/>
            <person name="Chen L.X."/>
            <person name="Brandon R.C."/>
            <person name="Rogers Y.H."/>
            <person name="Blazej R.G."/>
            <person name="Champe M."/>
            <person name="Pfeiffer B.D."/>
            <person name="Wan K.H."/>
            <person name="Doyle C."/>
            <person name="Baxter E.G."/>
            <person name="Helt G."/>
            <person name="Nelson C.R."/>
            <person name="Gabor G.L."/>
            <person name="Abril J.F."/>
            <person name="Agbayani A."/>
            <person name="An H.J."/>
            <person name="Andrews-Pfannkoch C."/>
            <person name="Baldwin D."/>
            <person name="Ballew R.M."/>
            <person name="Basu A."/>
            <person name="Baxendale J."/>
            <person name="Bayraktaroglu L."/>
            <person name="Beasley E.M."/>
            <person name="Beeson K.Y."/>
            <person name="Benos P.V."/>
            <person name="Berman B.P."/>
            <person name="Bhandari D."/>
            <person name="Bolshakov S."/>
            <person name="Borkova D."/>
            <person name="Botchan M.R."/>
            <person name="Bouck J."/>
            <person name="Brokstein P."/>
            <person name="Brottier P."/>
            <person name="Burtis K.C."/>
            <person name="Busam D.A."/>
            <person name="Butler H."/>
            <person name="Cadieu E."/>
            <person name="Center A."/>
            <person name="Chandra I."/>
            <person name="Cherry J.M."/>
            <person name="Cawley S."/>
            <person name="Dahlke C."/>
            <person name="Davenport L.B."/>
            <person name="Davies P."/>
            <person name="de Pablos B."/>
            <person name="Delcher A."/>
            <person name="Deng Z."/>
            <person name="Mays A.D."/>
            <person name="Dew I."/>
            <person name="Dietz S.M."/>
            <person name="Dodson K."/>
            <person name="Doup L.E."/>
            <person name="Downes M."/>
            <person name="Dugan-Rocha S."/>
            <person name="Dunkov B.C."/>
            <person name="Dunn P."/>
            <person name="Durbin K.J."/>
            <person name="Evangelista C.C."/>
            <person name="Ferraz C."/>
            <person name="Ferriera S."/>
            <person name="Fleischmann W."/>
            <person name="Fosler C."/>
            <person name="Gabrielian A.E."/>
            <person name="Garg N.S."/>
            <person name="Gelbart W.M."/>
            <person name="Glasser K."/>
            <person name="Glodek A."/>
            <person name="Gong F."/>
            <person name="Gorrell J.H."/>
            <person name="Gu Z."/>
            <person name="Guan P."/>
            <person name="Harris M."/>
            <person name="Harris N.L."/>
            <person name="Harvey D."/>
            <person name="Heiman T.J."/>
            <person name="Hernandez J.R."/>
            <person name="Houck J."/>
            <person name="Hostin D."/>
            <person name="Houston K.A."/>
            <person name="Howland T.J."/>
            <person name="Wei M.H."/>
            <person name="Ibegwam C."/>
            <person name="Jalali M."/>
            <person name="Kalush F."/>
            <person name="Karpen G.H."/>
            <person name="Ke Z."/>
            <person name="Kennison J.A."/>
            <person name="Ketchum K.A."/>
            <person name="Kimmel B.E."/>
            <person name="Kodira C.D."/>
            <person name="Kraft C."/>
            <person name="Kravitz S."/>
            <person name="Kulp D."/>
            <person name="Lai Z."/>
            <person name="Lasko P."/>
            <person name="Lei Y."/>
            <person name="Levitsky A.A."/>
            <person name="Li J."/>
            <person name="Li Z."/>
            <person name="Liang Y."/>
            <person name="Lin X."/>
            <person name="Liu X."/>
            <person name="Mattei B."/>
            <person name="McIntosh T.C."/>
            <person name="McLeod M.P."/>
            <person name="McPherson D."/>
            <person name="Merkulov G."/>
            <person name="Milshina N.V."/>
            <person name="Mobarry C."/>
            <person name="Morris J."/>
            <person name="Moshrefi A."/>
            <person name="Mount S.M."/>
            <person name="Moy M."/>
            <person name="Murphy B."/>
            <person name="Murphy L."/>
            <person name="Muzny D.M."/>
            <person name="Nelson D.L."/>
            <person name="Nelson D.R."/>
            <person name="Nelson K.A."/>
            <person name="Nixon K."/>
            <person name="Nusskern D.R."/>
            <person name="Pacleb J.M."/>
            <person name="Palazzolo M."/>
            <person name="Pittman G.S."/>
            <person name="Pan S."/>
            <person name="Pollard J."/>
            <person name="Puri V."/>
            <person name="Reese M.G."/>
            <person name="Reinert K."/>
            <person name="Remington K."/>
            <person name="Saunders R.D."/>
            <person name="Scheeler F."/>
            <person name="Shen H."/>
            <person name="Shue B.C."/>
            <person name="Siden-Kiamos I."/>
            <person name="Simpson M."/>
            <person name="Skupski M.P."/>
            <person name="Smith T."/>
            <person name="Spier E."/>
            <person name="Spradling A.C."/>
            <person name="Stapleton M."/>
            <person name="Strong R."/>
            <person name="Sun E."/>
            <person name="Svirskas R."/>
            <person name="Tector C."/>
            <person name="Turner R."/>
            <person name="Venter E."/>
            <person name="Wang A.H."/>
            <person name="Wang X."/>
            <person name="Wang Z.Y."/>
            <person name="Wassarman D.A."/>
            <person name="Weinstock G.M."/>
            <person name="Weissenbach J."/>
            <person name="Williams S.M."/>
            <person name="WoodageT"/>
            <person name="Worley K.C."/>
            <person name="Wu D."/>
            <person name="Yang S."/>
            <person name="Yao Q.A."/>
            <person name="Ye J."/>
            <person name="Yeh R.F."/>
            <person name="Zaveri J.S."/>
            <person name="Zhan M."/>
            <person name="Zhang G."/>
            <person name="Zhao Q."/>
            <person name="Zheng L."/>
            <person name="Zheng X.H."/>
            <person name="Zhong F.N."/>
            <person name="Zhong W."/>
            <person name="Zhou X."/>
            <person name="Zhu S."/>
            <person name="Zhu X."/>
            <person name="Smith H.O."/>
            <person name="Gibbs R.A."/>
            <person name="Myers E.W."/>
            <person name="Rubin G.M."/>
            <person name="Venter J.C."/>
        </authorList>
    </citation>
    <scope>NUCLEOTIDE SEQUENCE [LARGE SCALE GENOMIC DNA]</scope>
    <source>
        <strain evidence="6">Berkeley</strain>
    </source>
</reference>
<evidence type="ECO:0000313" key="5">
    <source>
        <dbReference type="FlyBase" id="FBgn0085352"/>
    </source>
</evidence>
<reference evidence="6" key="3">
    <citation type="journal article" date="2002" name="Genome Biol.">
        <title>Annotation of the Drosophila melanogaster euchromatic genome: a systematic review.</title>
        <authorList>
            <person name="Misra S."/>
            <person name="Crosby M.A."/>
            <person name="Mungall C.J."/>
            <person name="Matthews B.B."/>
            <person name="Campbell K.S."/>
            <person name="Hradecky P."/>
            <person name="Huang Y."/>
            <person name="Kaminker J.S."/>
            <person name="Millburn G.H."/>
            <person name="Prochnik S.E."/>
            <person name="Smith C.D."/>
            <person name="Tupy J.L."/>
            <person name="Whitfied E.J."/>
            <person name="Bayraktaroglu L."/>
            <person name="Berman B.P."/>
            <person name="Bettencourt B.R."/>
            <person name="Celniker S.E."/>
            <person name="de Grey A.D."/>
            <person name="Drysdale R.A."/>
            <person name="Harris N.L."/>
            <person name="Richter J."/>
            <person name="Russo S."/>
            <person name="Schroeder A.J."/>
            <person name="Shu S.Q."/>
            <person name="Stapleton M."/>
            <person name="Yamada C."/>
            <person name="Ashburner M."/>
            <person name="Gelbart W.M."/>
            <person name="Rubin G.M."/>
            <person name="Lewis S.E."/>
        </authorList>
    </citation>
    <scope>GENOME REANNOTATION</scope>
    <source>
        <strain evidence="6">Berkeley</strain>
    </source>
</reference>
<dbReference type="EMBL" id="BT030282">
    <property type="protein sequence ID" value="ABN49421.1"/>
    <property type="molecule type" value="mRNA"/>
</dbReference>
<reference evidence="4" key="11">
    <citation type="journal article" date="2015" name="G3 (Bethesda)">
        <title>Gene Model Annotations for Drosophila melanogaster: Impact of High-Throughput Data.</title>
        <authorList>
            <consortium name="FlyBase Consortium"/>
            <person name="Matthews B.B."/>
            <person name="Dos Santos G."/>
            <person name="Crosby M.A."/>
            <person name="Emmert D.B."/>
            <person name="St Pierre S.E."/>
            <person name="Gramates L.S."/>
            <person name="Zhou P."/>
            <person name="Schroeder A.J."/>
            <person name="Falls K."/>
            <person name="Strelets V."/>
            <person name="Russo S.M."/>
            <person name="Gelbart W.M."/>
            <person name="null"/>
        </authorList>
    </citation>
    <scope>NUCLEOTIDE SEQUENCE</scope>
</reference>
<gene>
    <name evidence="4" type="primary">Dmel\CG34323</name>
    <name evidence="4 5" type="ORF">CG34323</name>
    <name evidence="4" type="ORF">Dmel_CG34323</name>
</gene>
<dbReference type="KEGG" id="dme:Dmel_CG34323"/>
<name>A2VEV2_DROME</name>
<dbReference type="AlphaFoldDB" id="A2VEV2"/>
<dbReference type="BioGRID-ORCS" id="5740207">
    <property type="hits" value="0 hits in 1 CRISPR screen"/>
</dbReference>
<dbReference type="AGR" id="FB:FBgn0085352"/>
<dbReference type="Bgee" id="FBgn0085352">
    <property type="expression patterns" value="Expressed in spermatogonium in testis and 8 other cell types or tissues"/>
</dbReference>
<dbReference type="FlyBase" id="FBgn0085352">
    <property type="gene designation" value="CG34323"/>
</dbReference>
<dbReference type="Gene3D" id="2.60.200.20">
    <property type="match status" value="1"/>
</dbReference>
<keyword evidence="6" id="KW-1185">Reference proteome</keyword>
<reference evidence="2" key="10">
    <citation type="submission" date="2007-02" db="EMBL/GenBank/DDBJ databases">
        <authorList>
            <person name="Stapleton M."/>
            <person name="Carlson J."/>
            <person name="Frise E."/>
            <person name="Kapadia B."/>
            <person name="Park S."/>
            <person name="Wan K."/>
            <person name="Yu C."/>
            <person name="Celniker S."/>
        </authorList>
    </citation>
    <scope>NUCLEOTIDE SEQUENCE</scope>
</reference>
<dbReference type="DNASU" id="5740207"/>
<dbReference type="Proteomes" id="UP000000803">
    <property type="component" value="Chromosome X"/>
</dbReference>
<reference evidence="4" key="7">
    <citation type="submission" date="2006-08" db="EMBL/GenBank/DDBJ databases">
        <authorList>
            <person name="Celniker S."/>
            <person name="Carlson J."/>
            <person name="Wan K."/>
            <person name="Frise E."/>
            <person name="Hoskins R."/>
            <person name="Park S."/>
            <person name="Svirskas R."/>
            <person name="Rubin G."/>
        </authorList>
    </citation>
    <scope>NUCLEOTIDE SEQUENCE</scope>
</reference>
<reference evidence="4 6" key="9">
    <citation type="journal article" date="2007" name="Science">
        <title>Sequence finishing and mapping of Drosophila melanogaster heterochromatin.</title>
        <authorList>
            <person name="Hoskins R.A."/>
            <person name="Carlson J.W."/>
            <person name="Kennedy C."/>
            <person name="Acevedo D."/>
            <person name="Evans-Holm M."/>
            <person name="Frise E."/>
            <person name="Wan K.H."/>
            <person name="Park S."/>
            <person name="Mendez-Lago M."/>
            <person name="Rossi F."/>
            <person name="Villasante A."/>
            <person name="Dimitri P."/>
            <person name="Karpen G.H."/>
            <person name="Celniker S.E."/>
        </authorList>
    </citation>
    <scope>NUCLEOTIDE SEQUENCE [LARGE SCALE GENOMIC DNA]</scope>
    <source>
        <strain evidence="6">Berkeley</strain>
    </source>
</reference>
<evidence type="ECO:0000313" key="3">
    <source>
        <dbReference type="EMBL" id="ABN49421.1"/>
    </source>
</evidence>
<dbReference type="UCSC" id="CG34323-RA">
    <property type="organism name" value="d. melanogaster"/>
</dbReference>
<reference evidence="4" key="14">
    <citation type="submission" date="2023-12" db="EMBL/GenBank/DDBJ databases">
        <authorList>
            <consortium name="FlyBase"/>
        </authorList>
    </citation>
    <scope>NUCLEOTIDE SEQUENCE</scope>
</reference>
<reference evidence="4" key="12">
    <citation type="journal article" date="2015" name="G3 (Bethesda)">
        <title>Gene Model Annotations for Drosophila melanogaster: The Rule-Benders.</title>
        <authorList>
            <consortium name="FlyBase Consortium"/>
            <person name="Crosby M.A."/>
            <person name="Gramates L.S."/>
            <person name="Dos Santos G."/>
            <person name="Matthews B.B."/>
            <person name="St Pierre S.E."/>
            <person name="Zhou P."/>
            <person name="Schroeder A.J."/>
            <person name="Falls K."/>
            <person name="Emmert D.B."/>
            <person name="Russo S.M."/>
            <person name="Gelbart W.M."/>
            <person name="null"/>
        </authorList>
    </citation>
    <scope>NUCLEOTIDE SEQUENCE</scope>
</reference>
<reference evidence="4" key="15">
    <citation type="submission" date="2024-06" db="EMBL/GenBank/DDBJ databases">
        <title>Drosophila melanogaster release 4 sequence.</title>
        <authorList>
            <consortium name="Berkeley Drosophila Genome Project"/>
            <person name="Celniker S."/>
            <person name="Carlson J."/>
            <person name="Wan K."/>
            <person name="Pfeiffer B."/>
            <person name="Frise E."/>
            <person name="George R."/>
            <person name="Hoskins R."/>
            <person name="Stapleton M."/>
            <person name="Pacleb J."/>
            <person name="Park S."/>
            <person name="Svirskas R."/>
            <person name="Smith E."/>
            <person name="Yu C."/>
            <person name="Rubin G."/>
        </authorList>
    </citation>
    <scope>NUCLEOTIDE SEQUENCE</scope>
</reference>
<dbReference type="EMBL" id="BT030271">
    <property type="protein sequence ID" value="ABN49410.1"/>
    <property type="molecule type" value="mRNA"/>
</dbReference>
<reference evidence="4" key="13">
    <citation type="journal article" date="2015" name="Genome Res.">
        <title>The Release 6 reference sequence of the Drosophila melanogaster genome.</title>
        <authorList>
            <person name="Hoskins R.A."/>
            <person name="Carlson J.W."/>
            <person name="Wan K.H."/>
            <person name="Park S."/>
            <person name="Mendez I."/>
            <person name="Galle S.E."/>
            <person name="Booth B.W."/>
            <person name="Pfeiffer B.D."/>
            <person name="George R.A."/>
            <person name="Svirskas R."/>
            <person name="Krzywinski M."/>
            <person name="Schein J."/>
            <person name="Accardo M.C."/>
            <person name="Damia E."/>
            <person name="Messina G."/>
            <person name="Mendez-Lago M."/>
            <person name="de Pablos B."/>
            <person name="Demakova O.V."/>
            <person name="Andreyeva E.N."/>
            <person name="Boldyreva L.V."/>
            <person name="Marra M."/>
            <person name="Carvalho A.B."/>
            <person name="Dimitri P."/>
            <person name="Villasante A."/>
            <person name="Zhimulev I.F."/>
            <person name="Rubin G.M."/>
            <person name="Karpen G.H."/>
            <person name="Celniker S.E."/>
        </authorList>
    </citation>
    <scope>NUCLEOTIDE SEQUENCE</scope>
</reference>
<accession>A2VEV2</accession>
<dbReference type="PROSITE" id="PS50006">
    <property type="entry name" value="FHA_DOMAIN"/>
    <property type="match status" value="1"/>
</dbReference>
<dbReference type="EMBL" id="AE014298">
    <property type="protein sequence ID" value="ABW09400.1"/>
    <property type="molecule type" value="Genomic_DNA"/>
</dbReference>
<feature type="domain" description="FHA" evidence="1">
    <location>
        <begin position="21"/>
        <end position="66"/>
    </location>
</feature>
<dbReference type="STRING" id="7227.FBpp0111437"/>
<dbReference type="CDD" id="cd00060">
    <property type="entry name" value="FHA"/>
    <property type="match status" value="1"/>
</dbReference>
<reference evidence="4 6" key="6">
    <citation type="journal article" date="2005" name="PLoS Comput. Biol.">
        <title>Combined evidence annotation of transposable elements in genome sequences.</title>
        <authorList>
            <person name="Quesneville H."/>
            <person name="Bergman C.M."/>
            <person name="Andrieu O."/>
            <person name="Autard D."/>
            <person name="Nouaud D."/>
            <person name="Ashburner M."/>
            <person name="Anxolabehere D."/>
        </authorList>
    </citation>
    <scope>NUCLEOTIDE SEQUENCE [LARGE SCALE GENOMIC DNA]</scope>
    <source>
        <strain evidence="6">Berkeley</strain>
    </source>
</reference>
<evidence type="ECO:0000313" key="6">
    <source>
        <dbReference type="Proteomes" id="UP000000803"/>
    </source>
</evidence>
<evidence type="ECO:0000313" key="4">
    <source>
        <dbReference type="EMBL" id="ABW09400.1"/>
    </source>
</evidence>
<reference evidence="4 6" key="8">
    <citation type="journal article" date="2007" name="Science">
        <title>The Release 5.1 annotation of Drosophila melanogaster heterochromatin.</title>
        <authorList>
            <person name="Smith C.D."/>
            <person name="Shu S."/>
            <person name="Mungall C.J."/>
            <person name="Karpen G.H."/>
        </authorList>
    </citation>
    <scope>NUCLEOTIDE SEQUENCE [LARGE SCALE GENOMIC DNA]</scope>
    <source>
        <strain evidence="6">Berkeley</strain>
    </source>
</reference>
<dbReference type="PaxDb" id="7227-FBpp0111437"/>
<dbReference type="InterPro" id="IPR000253">
    <property type="entry name" value="FHA_dom"/>
</dbReference>
<evidence type="ECO:0000259" key="1">
    <source>
        <dbReference type="PROSITE" id="PS50006"/>
    </source>
</evidence>
<proteinExistence type="evidence at transcript level"/>
<dbReference type="HOGENOM" id="CLU_135232_1_0_1"/>
<dbReference type="OrthoDB" id="552194at2759"/>
<dbReference type="SUPFAM" id="SSF49879">
    <property type="entry name" value="SMAD/FHA domain"/>
    <property type="match status" value="1"/>
</dbReference>
<dbReference type="RefSeq" id="NP_001096962.1">
    <property type="nucleotide sequence ID" value="NM_001103492.2"/>
</dbReference>
<dbReference type="GeneID" id="5740207"/>
<sequence length="112" mass="12834">MTFYLEHVLTGDRINLNEGIQILGRHSSCTWVLKYDYMSRYHALIHVNQGDIFIKEMETNNGIFLNYWPTRIGSSWCEVNVGDVLYFGVQLGIEHDGEIPNTFGIFTVKSSG</sequence>